<reference evidence="2" key="1">
    <citation type="submission" date="2016-06" db="EMBL/GenBank/DDBJ databases">
        <title>Parallel loss of symbiosis genes in relatives of nitrogen-fixing non-legume Parasponia.</title>
        <authorList>
            <person name="Van Velzen R."/>
            <person name="Holmer R."/>
            <person name="Bu F."/>
            <person name="Rutten L."/>
            <person name="Van Zeijl A."/>
            <person name="Liu W."/>
            <person name="Santuari L."/>
            <person name="Cao Q."/>
            <person name="Sharma T."/>
            <person name="Shen D."/>
            <person name="Roswanjaya Y."/>
            <person name="Wardhani T."/>
            <person name="Kalhor M.S."/>
            <person name="Jansen J."/>
            <person name="Van den Hoogen J."/>
            <person name="Gungor B."/>
            <person name="Hartog M."/>
            <person name="Hontelez J."/>
            <person name="Verver J."/>
            <person name="Yang W.-C."/>
            <person name="Schijlen E."/>
            <person name="Repin R."/>
            <person name="Schilthuizen M."/>
            <person name="Schranz E."/>
            <person name="Heidstra R."/>
            <person name="Miyata K."/>
            <person name="Fedorova E."/>
            <person name="Kohlen W."/>
            <person name="Bisseling T."/>
            <person name="Smit S."/>
            <person name="Geurts R."/>
        </authorList>
    </citation>
    <scope>NUCLEOTIDE SEQUENCE [LARGE SCALE GENOMIC DNA]</scope>
    <source>
        <strain evidence="2">cv. RG33-2</strain>
    </source>
</reference>
<dbReference type="InParanoid" id="A0A2P5EJT2"/>
<dbReference type="EMBL" id="JXTC01000142">
    <property type="protein sequence ID" value="PON85801.1"/>
    <property type="molecule type" value="Genomic_DNA"/>
</dbReference>
<protein>
    <submittedName>
        <fullName evidence="1">Uncharacterized protein</fullName>
    </submittedName>
</protein>
<gene>
    <name evidence="1" type="ORF">TorRG33x02_184100</name>
</gene>
<organism evidence="1 2">
    <name type="scientific">Trema orientale</name>
    <name type="common">Charcoal tree</name>
    <name type="synonym">Celtis orientalis</name>
    <dbReference type="NCBI Taxonomy" id="63057"/>
    <lineage>
        <taxon>Eukaryota</taxon>
        <taxon>Viridiplantae</taxon>
        <taxon>Streptophyta</taxon>
        <taxon>Embryophyta</taxon>
        <taxon>Tracheophyta</taxon>
        <taxon>Spermatophyta</taxon>
        <taxon>Magnoliopsida</taxon>
        <taxon>eudicotyledons</taxon>
        <taxon>Gunneridae</taxon>
        <taxon>Pentapetalae</taxon>
        <taxon>rosids</taxon>
        <taxon>fabids</taxon>
        <taxon>Rosales</taxon>
        <taxon>Cannabaceae</taxon>
        <taxon>Trema</taxon>
    </lineage>
</organism>
<evidence type="ECO:0000313" key="1">
    <source>
        <dbReference type="EMBL" id="PON85801.1"/>
    </source>
</evidence>
<proteinExistence type="predicted"/>
<comment type="caution">
    <text evidence="1">The sequence shown here is derived from an EMBL/GenBank/DDBJ whole genome shotgun (WGS) entry which is preliminary data.</text>
</comment>
<sequence>MNPARSASIIIANRTDGRIQQLSALGLRFLKTGSIMPLAMNFLKNPLAVFSADSSSSSPSPQFNESMNPSPTHQWTRTFFFITAFSGKTEKQSKQSFSLGCRSS</sequence>
<keyword evidence="2" id="KW-1185">Reference proteome</keyword>
<dbReference type="Proteomes" id="UP000237000">
    <property type="component" value="Unassembled WGS sequence"/>
</dbReference>
<accession>A0A2P5EJT2</accession>
<dbReference type="OrthoDB" id="10289734at2759"/>
<name>A0A2P5EJT2_TREOI</name>
<evidence type="ECO:0000313" key="2">
    <source>
        <dbReference type="Proteomes" id="UP000237000"/>
    </source>
</evidence>
<dbReference type="AlphaFoldDB" id="A0A2P5EJT2"/>